<protein>
    <submittedName>
        <fullName evidence="2">Uncharacterized protein</fullName>
    </submittedName>
</protein>
<dbReference type="EMBL" id="FJOG01000031">
    <property type="protein sequence ID" value="CZR65530.1"/>
    <property type="molecule type" value="Genomic_DNA"/>
</dbReference>
<dbReference type="AlphaFoldDB" id="A0A1L7XKE9"/>
<keyword evidence="1" id="KW-0732">Signal</keyword>
<proteinExistence type="predicted"/>
<evidence type="ECO:0000256" key="1">
    <source>
        <dbReference type="SAM" id="SignalP"/>
    </source>
</evidence>
<feature type="chain" id="PRO_5012340604" evidence="1">
    <location>
        <begin position="22"/>
        <end position="98"/>
    </location>
</feature>
<feature type="signal peptide" evidence="1">
    <location>
        <begin position="1"/>
        <end position="21"/>
    </location>
</feature>
<accession>A0A1L7XKE9</accession>
<evidence type="ECO:0000313" key="3">
    <source>
        <dbReference type="Proteomes" id="UP000184330"/>
    </source>
</evidence>
<gene>
    <name evidence="2" type="ORF">PAC_15430</name>
</gene>
<organism evidence="2 3">
    <name type="scientific">Phialocephala subalpina</name>
    <dbReference type="NCBI Taxonomy" id="576137"/>
    <lineage>
        <taxon>Eukaryota</taxon>
        <taxon>Fungi</taxon>
        <taxon>Dikarya</taxon>
        <taxon>Ascomycota</taxon>
        <taxon>Pezizomycotina</taxon>
        <taxon>Leotiomycetes</taxon>
        <taxon>Helotiales</taxon>
        <taxon>Mollisiaceae</taxon>
        <taxon>Phialocephala</taxon>
        <taxon>Phialocephala fortinii species complex</taxon>
    </lineage>
</organism>
<reference evidence="2 3" key="1">
    <citation type="submission" date="2016-03" db="EMBL/GenBank/DDBJ databases">
        <authorList>
            <person name="Ploux O."/>
        </authorList>
    </citation>
    <scope>NUCLEOTIDE SEQUENCE [LARGE SCALE GENOMIC DNA]</scope>
    <source>
        <strain evidence="2 3">UAMH 11012</strain>
    </source>
</reference>
<dbReference type="Proteomes" id="UP000184330">
    <property type="component" value="Unassembled WGS sequence"/>
</dbReference>
<keyword evidence="3" id="KW-1185">Reference proteome</keyword>
<name>A0A1L7XKE9_9HELO</name>
<evidence type="ECO:0000313" key="2">
    <source>
        <dbReference type="EMBL" id="CZR65530.1"/>
    </source>
</evidence>
<sequence length="98" mass="10995">MVQLSSIVYFAVAAFSSMALGDDLRDPRTTCATYTTTALDIETRYPKDVETSIFLYEYPVVTTTTVYSTSTSTLLYTTDRTRVRTRTQTQTVSACTVY</sequence>